<organism evidence="1 2">
    <name type="scientific">Canavalia gladiata</name>
    <name type="common">Sword bean</name>
    <name type="synonym">Dolichos gladiatus</name>
    <dbReference type="NCBI Taxonomy" id="3824"/>
    <lineage>
        <taxon>Eukaryota</taxon>
        <taxon>Viridiplantae</taxon>
        <taxon>Streptophyta</taxon>
        <taxon>Embryophyta</taxon>
        <taxon>Tracheophyta</taxon>
        <taxon>Spermatophyta</taxon>
        <taxon>Magnoliopsida</taxon>
        <taxon>eudicotyledons</taxon>
        <taxon>Gunneridae</taxon>
        <taxon>Pentapetalae</taxon>
        <taxon>rosids</taxon>
        <taxon>fabids</taxon>
        <taxon>Fabales</taxon>
        <taxon>Fabaceae</taxon>
        <taxon>Papilionoideae</taxon>
        <taxon>50 kb inversion clade</taxon>
        <taxon>NPAAA clade</taxon>
        <taxon>indigoferoid/millettioid clade</taxon>
        <taxon>Phaseoleae</taxon>
        <taxon>Canavalia</taxon>
    </lineage>
</organism>
<protein>
    <submittedName>
        <fullName evidence="1">Uncharacterized protein</fullName>
    </submittedName>
</protein>
<name>A0AAN9PP56_CANGL</name>
<dbReference type="Proteomes" id="UP001367508">
    <property type="component" value="Unassembled WGS sequence"/>
</dbReference>
<evidence type="ECO:0000313" key="2">
    <source>
        <dbReference type="Proteomes" id="UP001367508"/>
    </source>
</evidence>
<proteinExistence type="predicted"/>
<keyword evidence="2" id="KW-1185">Reference proteome</keyword>
<sequence>MLRMSSATMTSQASLQIDNPTSNFPLTIANCKPLPALLKNQENSSQHLRNQPGLAFWKIQVLRSCLEESRTKKEDIEHRHLLLHLASMDSPDS</sequence>
<reference evidence="1 2" key="1">
    <citation type="submission" date="2024-01" db="EMBL/GenBank/DDBJ databases">
        <title>The genomes of 5 underutilized Papilionoideae crops provide insights into root nodulation and disease resistanc.</title>
        <authorList>
            <person name="Jiang F."/>
        </authorList>
    </citation>
    <scope>NUCLEOTIDE SEQUENCE [LARGE SCALE GENOMIC DNA]</scope>
    <source>
        <strain evidence="1">LVBAO_FW01</strain>
        <tissue evidence="1">Leaves</tissue>
    </source>
</reference>
<accession>A0AAN9PP56</accession>
<dbReference type="EMBL" id="JAYMYQ010000011">
    <property type="protein sequence ID" value="KAK7306905.1"/>
    <property type="molecule type" value="Genomic_DNA"/>
</dbReference>
<gene>
    <name evidence="1" type="ORF">VNO77_44866</name>
</gene>
<comment type="caution">
    <text evidence="1">The sequence shown here is derived from an EMBL/GenBank/DDBJ whole genome shotgun (WGS) entry which is preliminary data.</text>
</comment>
<evidence type="ECO:0000313" key="1">
    <source>
        <dbReference type="EMBL" id="KAK7306905.1"/>
    </source>
</evidence>
<dbReference type="AlphaFoldDB" id="A0AAN9PP56"/>